<dbReference type="SUPFAM" id="SSF56436">
    <property type="entry name" value="C-type lectin-like"/>
    <property type="match status" value="1"/>
</dbReference>
<evidence type="ECO:0000313" key="4">
    <source>
        <dbReference type="Proteomes" id="UP001059596"/>
    </source>
</evidence>
<feature type="chain" id="PRO_5040517209" description="C-type lectin domain-containing protein" evidence="1">
    <location>
        <begin position="24"/>
        <end position="257"/>
    </location>
</feature>
<keyword evidence="1" id="KW-0732">Signal</keyword>
<name>A0A9P9YSL1_9MUSC</name>
<dbReference type="InterPro" id="IPR016186">
    <property type="entry name" value="C-type_lectin-like/link_sf"/>
</dbReference>
<dbReference type="PANTHER" id="PTHR22803">
    <property type="entry name" value="MANNOSE, PHOSPHOLIPASE, LECTIN RECEPTOR RELATED"/>
    <property type="match status" value="1"/>
</dbReference>
<dbReference type="Pfam" id="PF00059">
    <property type="entry name" value="Lectin_C"/>
    <property type="match status" value="1"/>
</dbReference>
<dbReference type="Proteomes" id="UP001059596">
    <property type="component" value="Unassembled WGS sequence"/>
</dbReference>
<organism evidence="3 4">
    <name type="scientific">Drosophila gunungcola</name>
    <name type="common">fruit fly</name>
    <dbReference type="NCBI Taxonomy" id="103775"/>
    <lineage>
        <taxon>Eukaryota</taxon>
        <taxon>Metazoa</taxon>
        <taxon>Ecdysozoa</taxon>
        <taxon>Arthropoda</taxon>
        <taxon>Hexapoda</taxon>
        <taxon>Insecta</taxon>
        <taxon>Pterygota</taxon>
        <taxon>Neoptera</taxon>
        <taxon>Endopterygota</taxon>
        <taxon>Diptera</taxon>
        <taxon>Brachycera</taxon>
        <taxon>Muscomorpha</taxon>
        <taxon>Ephydroidea</taxon>
        <taxon>Drosophilidae</taxon>
        <taxon>Drosophila</taxon>
        <taxon>Sophophora</taxon>
    </lineage>
</organism>
<dbReference type="EMBL" id="JAMKOV010000002">
    <property type="protein sequence ID" value="KAI8042135.1"/>
    <property type="molecule type" value="Genomic_DNA"/>
</dbReference>
<evidence type="ECO:0000259" key="2">
    <source>
        <dbReference type="SMART" id="SM00034"/>
    </source>
</evidence>
<dbReference type="AlphaFoldDB" id="A0A9P9YSL1"/>
<gene>
    <name evidence="3" type="ORF">M5D96_003437</name>
</gene>
<dbReference type="InterPro" id="IPR001304">
    <property type="entry name" value="C-type_lectin-like"/>
</dbReference>
<dbReference type="CDD" id="cd00037">
    <property type="entry name" value="CLECT"/>
    <property type="match status" value="1"/>
</dbReference>
<feature type="domain" description="C-type lectin" evidence="2">
    <location>
        <begin position="136"/>
        <end position="244"/>
    </location>
</feature>
<evidence type="ECO:0000313" key="3">
    <source>
        <dbReference type="EMBL" id="KAI8042135.1"/>
    </source>
</evidence>
<dbReference type="Gene3D" id="3.10.100.10">
    <property type="entry name" value="Mannose-Binding Protein A, subunit A"/>
    <property type="match status" value="1"/>
</dbReference>
<evidence type="ECO:0000256" key="1">
    <source>
        <dbReference type="SAM" id="SignalP"/>
    </source>
</evidence>
<dbReference type="InterPro" id="IPR050111">
    <property type="entry name" value="C-type_lectin/snaclec_domain"/>
</dbReference>
<comment type="caution">
    <text evidence="3">The sequence shown here is derived from an EMBL/GenBank/DDBJ whole genome shotgun (WGS) entry which is preliminary data.</text>
</comment>
<sequence length="257" mass="29444">MLKLATYFCYAFIVCSLYGAAKTQDTHSLCVVKDAPNQCGAFCLAALHPLFDHNAKQRQKLNIIADTLIENKAKMEMIESRLLELQVKVLGQLQNTMESQIETLKNMIQQSFETRVESFKETGGTETHSVNNDKILLPGFEQIGSRYFYIENKDFQNWLTAENTCRLKGGHLASIKNEDEFNAINAKLDKNTYYWLGINNRENVKQYLSVASDPLFCCVLVVDNATLVPGYVNFCARQRRAQCNESWHHKTQIRLDR</sequence>
<feature type="signal peptide" evidence="1">
    <location>
        <begin position="1"/>
        <end position="23"/>
    </location>
</feature>
<keyword evidence="4" id="KW-1185">Reference proteome</keyword>
<dbReference type="SMART" id="SM00034">
    <property type="entry name" value="CLECT"/>
    <property type="match status" value="1"/>
</dbReference>
<dbReference type="InterPro" id="IPR016187">
    <property type="entry name" value="CTDL_fold"/>
</dbReference>
<reference evidence="3" key="1">
    <citation type="journal article" date="2023" name="Genome Biol. Evol.">
        <title>Long-read-based Genome Assembly of Drosophila gunungcola Reveals Fewer Chemosensory Genes in Flower-breeding Species.</title>
        <authorList>
            <person name="Negi A."/>
            <person name="Liao B.Y."/>
            <person name="Yeh S.D."/>
        </authorList>
    </citation>
    <scope>NUCLEOTIDE SEQUENCE</scope>
    <source>
        <strain evidence="3">Sukarami</strain>
    </source>
</reference>
<protein>
    <recommendedName>
        <fullName evidence="2">C-type lectin domain-containing protein</fullName>
    </recommendedName>
</protein>
<accession>A0A9P9YSL1</accession>
<proteinExistence type="predicted"/>